<dbReference type="AlphaFoldDB" id="A0A7M1UUG3"/>
<dbReference type="SUPFAM" id="SSF53756">
    <property type="entry name" value="UDP-Glycosyltransferase/glycogen phosphorylase"/>
    <property type="match status" value="1"/>
</dbReference>
<dbReference type="CDD" id="cd03801">
    <property type="entry name" value="GT4_PimA-like"/>
    <property type="match status" value="1"/>
</dbReference>
<name>A0A7M1UUG3_9CREN</name>
<dbReference type="EMBL" id="CP063144">
    <property type="protein sequence ID" value="QOR95072.1"/>
    <property type="molecule type" value="Genomic_DNA"/>
</dbReference>
<dbReference type="InterPro" id="IPR001296">
    <property type="entry name" value="Glyco_trans_1"/>
</dbReference>
<dbReference type="Proteomes" id="UP000593766">
    <property type="component" value="Chromosome"/>
</dbReference>
<organism evidence="2 3">
    <name type="scientific">Thermosphaera chiliense</name>
    <dbReference type="NCBI Taxonomy" id="3402707"/>
    <lineage>
        <taxon>Archaea</taxon>
        <taxon>Thermoproteota</taxon>
        <taxon>Thermoprotei</taxon>
        <taxon>Desulfurococcales</taxon>
        <taxon>Desulfurococcaceae</taxon>
        <taxon>Thermosphaera</taxon>
    </lineage>
</organism>
<sequence length="124" mass="13636">MPEEVKPAYFLAADIYVYPSITLELPEEWPLGVVEAMSVGKPVIVTTAVGSAPDVVQHGVNGYIVPEKDADSLYNALKNIIMNKDARERMGITSKKIIEKAYTYEHAVKGLDRAIRAVICSRAD</sequence>
<dbReference type="Pfam" id="PF00534">
    <property type="entry name" value="Glycos_transf_1"/>
    <property type="match status" value="1"/>
</dbReference>
<proteinExistence type="predicted"/>
<evidence type="ECO:0000259" key="1">
    <source>
        <dbReference type="Pfam" id="PF00534"/>
    </source>
</evidence>
<evidence type="ECO:0000313" key="3">
    <source>
        <dbReference type="Proteomes" id="UP000593766"/>
    </source>
</evidence>
<feature type="domain" description="Glycosyl transferase family 1" evidence="1">
    <location>
        <begin position="4"/>
        <end position="96"/>
    </location>
</feature>
<gene>
    <name evidence="2" type="ORF">IMZ38_01155</name>
</gene>
<reference evidence="2 3" key="1">
    <citation type="submission" date="2020-10" db="EMBL/GenBank/DDBJ databases">
        <title>Complete genome sequence of Thermosphaera aggregans strain 3507.</title>
        <authorList>
            <person name="Zayulina K.S."/>
            <person name="Elcheninov A.G."/>
            <person name="Toshchakov S.V."/>
            <person name="Kublanov I.V."/>
            <person name="Kochetkova T.V."/>
        </authorList>
    </citation>
    <scope>NUCLEOTIDE SEQUENCE [LARGE SCALE GENOMIC DNA]</scope>
    <source>
        <strain evidence="2 3">3507</strain>
    </source>
</reference>
<dbReference type="KEGG" id="tcs:IMZ38_01155"/>
<accession>A0A7M1UUG3</accession>
<dbReference type="PANTHER" id="PTHR12526">
    <property type="entry name" value="GLYCOSYLTRANSFERASE"/>
    <property type="match status" value="1"/>
</dbReference>
<dbReference type="OrthoDB" id="132546at2157"/>
<dbReference type="PANTHER" id="PTHR12526:SF637">
    <property type="entry name" value="GLYCOSYLTRANSFERASE EPSF-RELATED"/>
    <property type="match status" value="1"/>
</dbReference>
<keyword evidence="2" id="KW-0808">Transferase</keyword>
<protein>
    <submittedName>
        <fullName evidence="2">Glycosyltransferase family 4 protein</fullName>
    </submittedName>
</protein>
<evidence type="ECO:0000313" key="2">
    <source>
        <dbReference type="EMBL" id="QOR95072.1"/>
    </source>
</evidence>
<dbReference type="Gene3D" id="3.40.50.2000">
    <property type="entry name" value="Glycogen Phosphorylase B"/>
    <property type="match status" value="1"/>
</dbReference>
<dbReference type="GO" id="GO:0016757">
    <property type="term" value="F:glycosyltransferase activity"/>
    <property type="evidence" value="ECO:0007669"/>
    <property type="project" value="InterPro"/>
</dbReference>
<keyword evidence="3" id="KW-1185">Reference proteome</keyword>